<keyword evidence="6 8" id="KW-1133">Transmembrane helix</keyword>
<feature type="transmembrane region" description="Helical" evidence="8">
    <location>
        <begin position="12"/>
        <end position="30"/>
    </location>
</feature>
<evidence type="ECO:0000256" key="2">
    <source>
        <dbReference type="ARBA" id="ARBA00008335"/>
    </source>
</evidence>
<evidence type="ECO:0000256" key="7">
    <source>
        <dbReference type="ARBA" id="ARBA00023136"/>
    </source>
</evidence>
<sequence>MIDTHSPSYRSVSFALAFGSFIVFNNLYLFQPMLPLMADHFGVSSTQVNWILAAGTFALAFSLVPWAVLSEKIGRRKVMLISLFLLPFVGLTLLISESLLTLTLSRAAMGFALAGYAAVAVGYMAEEFSPQALALAVGTYVSANSLGGIAGRLFGGLVTQYFDWQSAVIGMAIFSLLAAILVLKLLPPQKHFKPQPGLFFHHNRSVLKHLKNRELLLAMLLGGVNFALFVNLYSVAAFRLVEPPYELPVGIVSMIFLCYLAGTISSRLSGNWRKRFSSVSGMVLGTVISASGMLLAYVDSISALVAGLLLVGFGAFFVHSLAYGWVSQRAKHAKATATALYLVHYYIGGSLGGFLLIYCWQHGGWGSVILGGSGLYIAMFLLCYKLGRFERLKSDSMMHLSKKVG</sequence>
<feature type="transmembrane region" description="Helical" evidence="8">
    <location>
        <begin position="132"/>
        <end position="154"/>
    </location>
</feature>
<feature type="transmembrane region" description="Helical" evidence="8">
    <location>
        <begin position="364"/>
        <end position="384"/>
    </location>
</feature>
<comment type="subcellular location">
    <subcellularLocation>
        <location evidence="1">Cell membrane</location>
        <topology evidence="1">Multi-pass membrane protein</topology>
    </subcellularLocation>
</comment>
<dbReference type="Pfam" id="PF07690">
    <property type="entry name" value="MFS_1"/>
    <property type="match status" value="1"/>
</dbReference>
<accession>A0AAV2VY74</accession>
<protein>
    <submittedName>
        <fullName evidence="10">Arabinose efflux permease</fullName>
    </submittedName>
</protein>
<feature type="transmembrane region" description="Helical" evidence="8">
    <location>
        <begin position="276"/>
        <end position="298"/>
    </location>
</feature>
<dbReference type="EMBL" id="CAOF01000180">
    <property type="protein sequence ID" value="CCO49628.1"/>
    <property type="molecule type" value="Genomic_DNA"/>
</dbReference>
<feature type="transmembrane region" description="Helical" evidence="8">
    <location>
        <begin position="107"/>
        <end position="125"/>
    </location>
</feature>
<evidence type="ECO:0000259" key="9">
    <source>
        <dbReference type="PROSITE" id="PS50850"/>
    </source>
</evidence>
<keyword evidence="7 8" id="KW-0472">Membrane</keyword>
<feature type="transmembrane region" description="Helical" evidence="8">
    <location>
        <begin position="78"/>
        <end position="95"/>
    </location>
</feature>
<dbReference type="SUPFAM" id="SSF103473">
    <property type="entry name" value="MFS general substrate transporter"/>
    <property type="match status" value="1"/>
</dbReference>
<dbReference type="PROSITE" id="PS50850">
    <property type="entry name" value="MFS"/>
    <property type="match status" value="1"/>
</dbReference>
<dbReference type="AlphaFoldDB" id="A0AAV2VY74"/>
<dbReference type="PANTHER" id="PTHR43271:SF1">
    <property type="entry name" value="INNER MEMBRANE TRANSPORT PROTEIN YNFM"/>
    <property type="match status" value="1"/>
</dbReference>
<keyword evidence="5 8" id="KW-0812">Transmembrane</keyword>
<evidence type="ECO:0000313" key="10">
    <source>
        <dbReference type="EMBL" id="CCO49628.1"/>
    </source>
</evidence>
<organism evidence="10 11">
    <name type="scientific">Vibrio nigripulchritudo SOn1</name>
    <dbReference type="NCBI Taxonomy" id="1238450"/>
    <lineage>
        <taxon>Bacteria</taxon>
        <taxon>Pseudomonadati</taxon>
        <taxon>Pseudomonadota</taxon>
        <taxon>Gammaproteobacteria</taxon>
        <taxon>Vibrionales</taxon>
        <taxon>Vibrionaceae</taxon>
        <taxon>Vibrio</taxon>
    </lineage>
</organism>
<dbReference type="InterPro" id="IPR020846">
    <property type="entry name" value="MFS_dom"/>
</dbReference>
<dbReference type="InterPro" id="IPR011701">
    <property type="entry name" value="MFS"/>
</dbReference>
<evidence type="ECO:0000313" key="11">
    <source>
        <dbReference type="Proteomes" id="UP000018211"/>
    </source>
</evidence>
<evidence type="ECO:0000256" key="5">
    <source>
        <dbReference type="ARBA" id="ARBA00022692"/>
    </source>
</evidence>
<proteinExistence type="inferred from homology"/>
<dbReference type="CDD" id="cd17324">
    <property type="entry name" value="MFS_NepI_like"/>
    <property type="match status" value="1"/>
</dbReference>
<evidence type="ECO:0000256" key="8">
    <source>
        <dbReference type="SAM" id="Phobius"/>
    </source>
</evidence>
<name>A0AAV2VY74_9VIBR</name>
<dbReference type="InterPro" id="IPR036259">
    <property type="entry name" value="MFS_trans_sf"/>
</dbReference>
<keyword evidence="3" id="KW-0813">Transport</keyword>
<feature type="transmembrane region" description="Helical" evidence="8">
    <location>
        <begin position="50"/>
        <end position="69"/>
    </location>
</feature>
<dbReference type="Gene3D" id="1.20.1250.20">
    <property type="entry name" value="MFS general substrate transporter like domains"/>
    <property type="match status" value="1"/>
</dbReference>
<reference evidence="10 11" key="1">
    <citation type="journal article" date="2013" name="ISME J.">
        <title>Comparative genomics of pathogenic lineages of Vibrio nigripulchritudo identifies virulence-associated traits.</title>
        <authorList>
            <person name="Goudenege D."/>
            <person name="Labreuche Y."/>
            <person name="Krin E."/>
            <person name="Ansquer D."/>
            <person name="Mangenot S."/>
            <person name="Calteau A."/>
            <person name="Medigue C."/>
            <person name="Mazel D."/>
            <person name="Polz M.F."/>
            <person name="Le Roux F."/>
        </authorList>
    </citation>
    <scope>NUCLEOTIDE SEQUENCE [LARGE SCALE GENOMIC DNA]</scope>
    <source>
        <strain evidence="10 11">SOn1</strain>
    </source>
</reference>
<feature type="transmembrane region" description="Helical" evidence="8">
    <location>
        <begin position="338"/>
        <end position="358"/>
    </location>
</feature>
<evidence type="ECO:0000256" key="4">
    <source>
        <dbReference type="ARBA" id="ARBA00022475"/>
    </source>
</evidence>
<comment type="caution">
    <text evidence="10">The sequence shown here is derived from an EMBL/GenBank/DDBJ whole genome shotgun (WGS) entry which is preliminary data.</text>
</comment>
<feature type="transmembrane region" description="Helical" evidence="8">
    <location>
        <begin position="247"/>
        <end position="264"/>
    </location>
</feature>
<dbReference type="GO" id="GO:0022857">
    <property type="term" value="F:transmembrane transporter activity"/>
    <property type="evidence" value="ECO:0007669"/>
    <property type="project" value="InterPro"/>
</dbReference>
<gene>
    <name evidence="10" type="ORF">VIBNISOn1_840033</name>
</gene>
<evidence type="ECO:0000256" key="3">
    <source>
        <dbReference type="ARBA" id="ARBA00022448"/>
    </source>
</evidence>
<comment type="similarity">
    <text evidence="2">Belongs to the major facilitator superfamily.</text>
</comment>
<feature type="transmembrane region" description="Helical" evidence="8">
    <location>
        <begin position="304"/>
        <end position="326"/>
    </location>
</feature>
<feature type="transmembrane region" description="Helical" evidence="8">
    <location>
        <begin position="215"/>
        <end position="241"/>
    </location>
</feature>
<dbReference type="RefSeq" id="WP_022613691.1">
    <property type="nucleotide sequence ID" value="NZ_LK391965.1"/>
</dbReference>
<dbReference type="PANTHER" id="PTHR43271">
    <property type="entry name" value="BLL2771 PROTEIN"/>
    <property type="match status" value="1"/>
</dbReference>
<dbReference type="Proteomes" id="UP000018211">
    <property type="component" value="Unassembled WGS sequence"/>
</dbReference>
<feature type="transmembrane region" description="Helical" evidence="8">
    <location>
        <begin position="166"/>
        <end position="186"/>
    </location>
</feature>
<dbReference type="GO" id="GO:0005886">
    <property type="term" value="C:plasma membrane"/>
    <property type="evidence" value="ECO:0007669"/>
    <property type="project" value="UniProtKB-SubCell"/>
</dbReference>
<feature type="domain" description="Major facilitator superfamily (MFS) profile" evidence="9">
    <location>
        <begin position="12"/>
        <end position="391"/>
    </location>
</feature>
<evidence type="ECO:0000256" key="1">
    <source>
        <dbReference type="ARBA" id="ARBA00004651"/>
    </source>
</evidence>
<keyword evidence="4" id="KW-1003">Cell membrane</keyword>
<evidence type="ECO:0000256" key="6">
    <source>
        <dbReference type="ARBA" id="ARBA00022989"/>
    </source>
</evidence>